<evidence type="ECO:0000313" key="2">
    <source>
        <dbReference type="EMBL" id="QHT32195.1"/>
    </source>
</evidence>
<organism evidence="2">
    <name type="scientific">viral metagenome</name>
    <dbReference type="NCBI Taxonomy" id="1070528"/>
    <lineage>
        <taxon>unclassified sequences</taxon>
        <taxon>metagenomes</taxon>
        <taxon>organismal metagenomes</taxon>
    </lineage>
</organism>
<name>A0A6C0EY84_9ZZZZ</name>
<evidence type="ECO:0000256" key="1">
    <source>
        <dbReference type="SAM" id="MobiDB-lite"/>
    </source>
</evidence>
<dbReference type="AlphaFoldDB" id="A0A6C0EY84"/>
<proteinExistence type="predicted"/>
<sequence length="213" mass="24175">MNAIGQKKTQLNNTKGSPRVLIKSTNRSPISSMSNKLETTYFNNSLNDDKLILKFNKELIINANITLFPNSIKIIFESSNSGDYEIVEFMDILDTNNVKYSHADNTINCNIEISSVYFDAVVIQKLKRIYINFERKPEPIFESNLPNGSPILPRGSIPRAPVTQLINQPNDGKLTLNNLNSNLIKFKDNNLQPTKYKKKSTYSSSNKNNEKIL</sequence>
<protein>
    <submittedName>
        <fullName evidence="2">Uncharacterized protein</fullName>
    </submittedName>
</protein>
<feature type="region of interest" description="Disordered" evidence="1">
    <location>
        <begin position="1"/>
        <end position="21"/>
    </location>
</feature>
<feature type="compositionally biased region" description="Polar residues" evidence="1">
    <location>
        <begin position="7"/>
        <end position="16"/>
    </location>
</feature>
<reference evidence="2" key="1">
    <citation type="journal article" date="2020" name="Nature">
        <title>Giant virus diversity and host interactions through global metagenomics.</title>
        <authorList>
            <person name="Schulz F."/>
            <person name="Roux S."/>
            <person name="Paez-Espino D."/>
            <person name="Jungbluth S."/>
            <person name="Walsh D.A."/>
            <person name="Denef V.J."/>
            <person name="McMahon K.D."/>
            <person name="Konstantinidis K.T."/>
            <person name="Eloe-Fadrosh E.A."/>
            <person name="Kyrpides N.C."/>
            <person name="Woyke T."/>
        </authorList>
    </citation>
    <scope>NUCLEOTIDE SEQUENCE</scope>
    <source>
        <strain evidence="2">GVMAG-M-3300009159-65</strain>
    </source>
</reference>
<dbReference type="EMBL" id="MN738932">
    <property type="protein sequence ID" value="QHT32195.1"/>
    <property type="molecule type" value="Genomic_DNA"/>
</dbReference>
<accession>A0A6C0EY84</accession>